<accession>A0A914AC87</accession>
<dbReference type="Gene3D" id="1.25.40.20">
    <property type="entry name" value="Ankyrin repeat-containing domain"/>
    <property type="match status" value="3"/>
</dbReference>
<dbReference type="InterPro" id="IPR036770">
    <property type="entry name" value="Ankyrin_rpt-contain_sf"/>
</dbReference>
<keyword evidence="9 13" id="KW-0863">Zinc-finger</keyword>
<evidence type="ECO:0000256" key="5">
    <source>
        <dbReference type="ARBA" id="ARBA00022490"/>
    </source>
</evidence>
<dbReference type="Pfam" id="PF18346">
    <property type="entry name" value="SH3_15"/>
    <property type="match status" value="1"/>
</dbReference>
<dbReference type="PROSITE" id="PS50088">
    <property type="entry name" value="ANK_REPEAT"/>
    <property type="match status" value="4"/>
</dbReference>
<dbReference type="GeneID" id="119732183"/>
<keyword evidence="8" id="KW-0677">Repeat</keyword>
<dbReference type="EnsemblMetazoa" id="XM_038205607.1">
    <property type="protein sequence ID" value="XP_038061535.1"/>
    <property type="gene ID" value="LOC119732183"/>
</dbReference>
<dbReference type="Pfam" id="PF00569">
    <property type="entry name" value="ZZ"/>
    <property type="match status" value="1"/>
</dbReference>
<protein>
    <recommendedName>
        <fullName evidence="4">RING-type E3 ubiquitin transferase</fullName>
        <ecNumber evidence="4">2.3.2.27</ecNumber>
    </recommendedName>
</protein>
<organism evidence="16 17">
    <name type="scientific">Patiria miniata</name>
    <name type="common">Bat star</name>
    <name type="synonym">Asterina miniata</name>
    <dbReference type="NCBI Taxonomy" id="46514"/>
    <lineage>
        <taxon>Eukaryota</taxon>
        <taxon>Metazoa</taxon>
        <taxon>Echinodermata</taxon>
        <taxon>Eleutherozoa</taxon>
        <taxon>Asterozoa</taxon>
        <taxon>Asteroidea</taxon>
        <taxon>Valvatacea</taxon>
        <taxon>Valvatida</taxon>
        <taxon>Asterinidae</taxon>
        <taxon>Patiria</taxon>
    </lineage>
</organism>
<evidence type="ECO:0000256" key="9">
    <source>
        <dbReference type="ARBA" id="ARBA00022771"/>
    </source>
</evidence>
<keyword evidence="11" id="KW-0862">Zinc</keyword>
<evidence type="ECO:0000256" key="6">
    <source>
        <dbReference type="ARBA" id="ARBA00022679"/>
    </source>
</evidence>
<feature type="repeat" description="ANK" evidence="12">
    <location>
        <begin position="590"/>
        <end position="622"/>
    </location>
</feature>
<keyword evidence="6" id="KW-0808">Transferase</keyword>
<evidence type="ECO:0000259" key="14">
    <source>
        <dbReference type="PROSITE" id="PS50135"/>
    </source>
</evidence>
<evidence type="ECO:0000313" key="17">
    <source>
        <dbReference type="Proteomes" id="UP000887568"/>
    </source>
</evidence>
<dbReference type="SUPFAM" id="SSF57850">
    <property type="entry name" value="RING/U-box"/>
    <property type="match status" value="1"/>
</dbReference>
<dbReference type="Gene3D" id="2.30.30.40">
    <property type="entry name" value="SH3 Domains"/>
    <property type="match status" value="2"/>
</dbReference>
<evidence type="ECO:0000256" key="11">
    <source>
        <dbReference type="ARBA" id="ARBA00022833"/>
    </source>
</evidence>
<dbReference type="FunFam" id="2.30.30.40:FF:000078">
    <property type="entry name" value="Putative e3 ubiquitin-protein ligase mib2"/>
    <property type="match status" value="1"/>
</dbReference>
<dbReference type="PANTHER" id="PTHR24202">
    <property type="entry name" value="E3 UBIQUITIN-PROTEIN LIGASE MIB2"/>
    <property type="match status" value="1"/>
</dbReference>
<dbReference type="InterPro" id="IPR000433">
    <property type="entry name" value="Znf_ZZ"/>
</dbReference>
<dbReference type="PROSITE" id="PS01357">
    <property type="entry name" value="ZF_ZZ_1"/>
    <property type="match status" value="1"/>
</dbReference>
<keyword evidence="7" id="KW-0479">Metal-binding</keyword>
<proteinExistence type="predicted"/>
<evidence type="ECO:0000256" key="8">
    <source>
        <dbReference type="ARBA" id="ARBA00022737"/>
    </source>
</evidence>
<dbReference type="Pfam" id="PF12796">
    <property type="entry name" value="Ank_2"/>
    <property type="match status" value="2"/>
</dbReference>
<dbReference type="EC" id="2.3.2.27" evidence="4"/>
<feature type="domain" description="MIB/HERC2" evidence="15">
    <location>
        <begin position="1"/>
        <end position="69"/>
    </location>
</feature>
<dbReference type="SUPFAM" id="SSF159034">
    <property type="entry name" value="Mib/herc2 domain-like"/>
    <property type="match status" value="2"/>
</dbReference>
<evidence type="ECO:0000256" key="2">
    <source>
        <dbReference type="ARBA" id="ARBA00004496"/>
    </source>
</evidence>
<dbReference type="GO" id="GO:0016567">
    <property type="term" value="P:protein ubiquitination"/>
    <property type="evidence" value="ECO:0007669"/>
    <property type="project" value="InterPro"/>
</dbReference>
<dbReference type="InterPro" id="IPR040847">
    <property type="entry name" value="SH3_15"/>
</dbReference>
<feature type="repeat" description="ANK" evidence="12">
    <location>
        <begin position="419"/>
        <end position="451"/>
    </location>
</feature>
<evidence type="ECO:0000256" key="12">
    <source>
        <dbReference type="PROSITE-ProRule" id="PRU00023"/>
    </source>
</evidence>
<keyword evidence="10" id="KW-0833">Ubl conjugation pathway</keyword>
<dbReference type="PROSITE" id="PS51416">
    <property type="entry name" value="MIB_HERC2"/>
    <property type="match status" value="2"/>
</dbReference>
<dbReference type="FunFam" id="3.30.60.90:FF:000004">
    <property type="entry name" value="Putative E3 ubiquitin-protein ligase MIB2"/>
    <property type="match status" value="1"/>
</dbReference>
<feature type="repeat" description="ANK" evidence="12">
    <location>
        <begin position="452"/>
        <end position="475"/>
    </location>
</feature>
<dbReference type="InterPro" id="IPR010606">
    <property type="entry name" value="Mib_Herc2"/>
</dbReference>
<dbReference type="AlphaFoldDB" id="A0A914AC87"/>
<feature type="domain" description="MIB/HERC2" evidence="15">
    <location>
        <begin position="138"/>
        <end position="215"/>
    </location>
</feature>
<comment type="subcellular location">
    <subcellularLocation>
        <location evidence="2">Cytoplasm</location>
    </subcellularLocation>
</comment>
<feature type="domain" description="ZZ-type" evidence="14">
    <location>
        <begin position="75"/>
        <end position="127"/>
    </location>
</feature>
<reference evidence="16" key="1">
    <citation type="submission" date="2022-11" db="UniProtKB">
        <authorList>
            <consortium name="EnsemblMetazoa"/>
        </authorList>
    </citation>
    <scope>IDENTIFICATION</scope>
</reference>
<evidence type="ECO:0000256" key="13">
    <source>
        <dbReference type="PROSITE-ProRule" id="PRU00228"/>
    </source>
</evidence>
<dbReference type="SUPFAM" id="SSF48403">
    <property type="entry name" value="Ankyrin repeat"/>
    <property type="match status" value="1"/>
</dbReference>
<evidence type="ECO:0000256" key="10">
    <source>
        <dbReference type="ARBA" id="ARBA00022786"/>
    </source>
</evidence>
<dbReference type="PROSITE" id="PS50297">
    <property type="entry name" value="ANK_REP_REGION"/>
    <property type="match status" value="3"/>
</dbReference>
<dbReference type="PANTHER" id="PTHR24202:SF4">
    <property type="entry name" value="E3 UBIQUITIN-PROTEIN LIGASE MIB2-RELATED"/>
    <property type="match status" value="1"/>
</dbReference>
<dbReference type="OMA" id="RIDAYHI"/>
<keyword evidence="17" id="KW-1185">Reference proteome</keyword>
<evidence type="ECO:0000256" key="3">
    <source>
        <dbReference type="ARBA" id="ARBA00004906"/>
    </source>
</evidence>
<name>A0A914AC87_PATMI</name>
<evidence type="ECO:0000256" key="7">
    <source>
        <dbReference type="ARBA" id="ARBA00022723"/>
    </source>
</evidence>
<sequence length="730" mass="79918">MFIGVRVVRGPDWKWGDQDGGKGCVGTVVPAQAKDSVTGVWVRWDSGQAANYRAGGASGKYDLRIYDNAQLGVKHPNVECDCCQERGVVGIRWKCLECHDFDLCHSCYNEGKHDLGHRFTRIETNSVPGFEVPCRFGALKCRSLGIFPGARVMRGPDWEWEDQDGGDGKVGTVSEVSGAKGSHRSWVSVQWPNRSINQYRRGHEGKLDLRYTEKETMGDFYIEHLPRLDGTRVRPYLDSGDKVRLLDMDPLKLKELQLERCGWNEEIKDCRGKVGEVIMVDKDGDVKVNFGGSSYFINPLCLVMEKKKEAEETSAGALDTNVGELLAALLLKSELEKLRGGLLDGSADTSGGAALFQAAATGNTNKVREIISDHPEAVKFQTGGTQRQTALQAASHRGHMDVVTALVKAKAPLEKQDEDGDTALAYAVLGDKPEIVKCLLQAGSNINAADNNSLTPLHLAAVKGHQTCVEVLLKHDQQKCDVNYKDKDGDSPLFLAIPKNNKQIIHWLINHPRINLRQVNKKGFNSLHHAVFCQITFAVEGILKASPNMINIAKNDGFSALHLAALNGLSDITLILVKQAGCNKELKTNNGQTALHLAVDKTHNKCIEALVNNGANVNAQDSDGDTSLHLVMMKASMKDIMRVTPLGQLLQLAEQLGDGGSSSDQKSNLVAIAVYLIKNGADIYIKNKKGSNVLDVTLNPGVEKLLKDLHQKKRLERAVKNTQDVSCKVS</sequence>
<evidence type="ECO:0000256" key="1">
    <source>
        <dbReference type="ARBA" id="ARBA00000900"/>
    </source>
</evidence>
<evidence type="ECO:0000256" key="4">
    <source>
        <dbReference type="ARBA" id="ARBA00012483"/>
    </source>
</evidence>
<keyword evidence="12" id="KW-0040">ANK repeat</keyword>
<dbReference type="InterPro" id="IPR043145">
    <property type="entry name" value="Znf_ZZ_sf"/>
</dbReference>
<dbReference type="RefSeq" id="XP_038061535.1">
    <property type="nucleotide sequence ID" value="XM_038205607.1"/>
</dbReference>
<dbReference type="PRINTS" id="PR01415">
    <property type="entry name" value="ANKYRIN"/>
</dbReference>
<dbReference type="Pfam" id="PF06701">
    <property type="entry name" value="MIB_HERC2"/>
    <property type="match status" value="2"/>
</dbReference>
<evidence type="ECO:0000313" key="16">
    <source>
        <dbReference type="EnsemblMetazoa" id="XP_038061535.1"/>
    </source>
</evidence>
<dbReference type="InterPro" id="IPR037252">
    <property type="entry name" value="Mib_Herc2_sf"/>
</dbReference>
<comment type="catalytic activity">
    <reaction evidence="1">
        <text>S-ubiquitinyl-[E2 ubiquitin-conjugating enzyme]-L-cysteine + [acceptor protein]-L-lysine = [E2 ubiquitin-conjugating enzyme]-L-cysteine + N(6)-ubiquitinyl-[acceptor protein]-L-lysine.</text>
        <dbReference type="EC" id="2.3.2.27"/>
    </reaction>
</comment>
<keyword evidence="5" id="KW-0963">Cytoplasm</keyword>
<dbReference type="SMART" id="SM00248">
    <property type="entry name" value="ANK"/>
    <property type="match status" value="7"/>
</dbReference>
<dbReference type="Proteomes" id="UP000887568">
    <property type="component" value="Unplaced"/>
</dbReference>
<dbReference type="GO" id="GO:0008270">
    <property type="term" value="F:zinc ion binding"/>
    <property type="evidence" value="ECO:0007669"/>
    <property type="project" value="UniProtKB-KW"/>
</dbReference>
<dbReference type="GO" id="GO:0005737">
    <property type="term" value="C:cytoplasm"/>
    <property type="evidence" value="ECO:0007669"/>
    <property type="project" value="UniProtKB-SubCell"/>
</dbReference>
<dbReference type="SMART" id="SM00291">
    <property type="entry name" value="ZnF_ZZ"/>
    <property type="match status" value="1"/>
</dbReference>
<dbReference type="OrthoDB" id="539213at2759"/>
<dbReference type="InterPro" id="IPR002110">
    <property type="entry name" value="Ankyrin_rpt"/>
</dbReference>
<dbReference type="Gene3D" id="3.30.60.90">
    <property type="match status" value="1"/>
</dbReference>
<evidence type="ECO:0000259" key="15">
    <source>
        <dbReference type="PROSITE" id="PS51416"/>
    </source>
</evidence>
<dbReference type="GO" id="GO:0061630">
    <property type="term" value="F:ubiquitin protein ligase activity"/>
    <property type="evidence" value="ECO:0007669"/>
    <property type="project" value="UniProtKB-EC"/>
</dbReference>
<dbReference type="PROSITE" id="PS50135">
    <property type="entry name" value="ZF_ZZ_2"/>
    <property type="match status" value="1"/>
</dbReference>
<feature type="repeat" description="ANK" evidence="12">
    <location>
        <begin position="386"/>
        <end position="418"/>
    </location>
</feature>
<comment type="pathway">
    <text evidence="3">Protein modification; protein ubiquitination.</text>
</comment>